<dbReference type="Pfam" id="PF00549">
    <property type="entry name" value="Ligase_CoA"/>
    <property type="match status" value="1"/>
</dbReference>
<evidence type="ECO:0000256" key="1">
    <source>
        <dbReference type="ARBA" id="ARBA00001946"/>
    </source>
</evidence>
<comment type="cofactor">
    <cofactor evidence="1">
        <name>Mg(2+)</name>
        <dbReference type="ChEBI" id="CHEBI:18420"/>
    </cofactor>
</comment>
<keyword evidence="3" id="KW-0816">Tricarboxylic acid cycle</keyword>
<keyword evidence="8" id="KW-0067">ATP-binding</keyword>
<dbReference type="GO" id="GO:0005524">
    <property type="term" value="F:ATP binding"/>
    <property type="evidence" value="ECO:0007669"/>
    <property type="project" value="UniProtKB-UniRule"/>
</dbReference>
<reference evidence="10" key="1">
    <citation type="submission" date="2021-02" db="EMBL/GenBank/DDBJ databases">
        <title>Genome sequence of Rhodospirillales sp. strain TMPK1 isolated from soil.</title>
        <authorList>
            <person name="Nakai R."/>
            <person name="Kusada H."/>
            <person name="Tamaki H."/>
        </authorList>
    </citation>
    <scope>NUCLEOTIDE SEQUENCE</scope>
    <source>
        <strain evidence="10">TMPK1</strain>
    </source>
</reference>
<dbReference type="PANTHER" id="PTHR11815:SF10">
    <property type="entry name" value="SUCCINATE--COA LIGASE [GDP-FORMING] SUBUNIT BETA, MITOCHONDRIAL"/>
    <property type="match status" value="1"/>
</dbReference>
<keyword evidence="6 8" id="KW-0547">Nucleotide-binding</keyword>
<keyword evidence="5" id="KW-0479">Metal-binding</keyword>
<sequence length="375" mass="39490">MDFEEYAAKENVLAPVGIPIPRGRVCTTPQEAAAIVQECGPSVLKAQVPVGKRGKAGGIKLANDAAAAAIAAQQILALEIGGYNVERLLVERRAPIARELYAAVLTDFAARRPLVLFSTEGGMDIEEIAAERPDAIRRALVDPRAGFDVAQANALLDGLDLGAAAQQVADILVRLYRAYRECEAELVEINPLAVLTDGSVVALDCKFTLDDSAAARQAVLAAAAAQPKMTALERRGAEHGLKFIQLDGNVGLLANGAGLTMTTMDVIDHFGGRPANFLEIGGEAYTKAEVALDLVLSNPGVKSLVVNFCGAFARTDVMADGVVRAWESLKPTLPAFFSIHGTGAAEAVALVRERLGIECYDLMEDAVKAAVEAAT</sequence>
<comment type="similarity">
    <text evidence="2">Belongs to the succinate/malate CoA ligase beta subunit family.</text>
</comment>
<comment type="caution">
    <text evidence="10">The sequence shown here is derived from an EMBL/GenBank/DDBJ whole genome shotgun (WGS) entry which is preliminary data.</text>
</comment>
<dbReference type="Gene3D" id="3.40.50.261">
    <property type="entry name" value="Succinyl-CoA synthetase domains"/>
    <property type="match status" value="1"/>
</dbReference>
<evidence type="ECO:0000256" key="7">
    <source>
        <dbReference type="ARBA" id="ARBA00022842"/>
    </source>
</evidence>
<dbReference type="InterPro" id="IPR005809">
    <property type="entry name" value="Succ_CoA_ligase-like_bsu"/>
</dbReference>
<dbReference type="GO" id="GO:0004775">
    <property type="term" value="F:succinate-CoA ligase (ADP-forming) activity"/>
    <property type="evidence" value="ECO:0007669"/>
    <property type="project" value="TreeGrafter"/>
</dbReference>
<dbReference type="GO" id="GO:0046872">
    <property type="term" value="F:metal ion binding"/>
    <property type="evidence" value="ECO:0007669"/>
    <property type="project" value="UniProtKB-KW"/>
</dbReference>
<accession>A0A8S8XAT8</accession>
<evidence type="ECO:0000256" key="5">
    <source>
        <dbReference type="ARBA" id="ARBA00022723"/>
    </source>
</evidence>
<dbReference type="InterPro" id="IPR005811">
    <property type="entry name" value="SUCC_ACL_C"/>
</dbReference>
<evidence type="ECO:0000313" key="10">
    <source>
        <dbReference type="EMBL" id="GIL38425.1"/>
    </source>
</evidence>
<dbReference type="Gene3D" id="3.30.470.20">
    <property type="entry name" value="ATP-grasp fold, B domain"/>
    <property type="match status" value="1"/>
</dbReference>
<dbReference type="InterPro" id="IPR016102">
    <property type="entry name" value="Succinyl-CoA_synth-like"/>
</dbReference>
<proteinExistence type="inferred from homology"/>
<evidence type="ECO:0000259" key="9">
    <source>
        <dbReference type="PROSITE" id="PS50975"/>
    </source>
</evidence>
<dbReference type="InterPro" id="IPR017866">
    <property type="entry name" value="Succ-CoA_synthase_bsu_CS"/>
</dbReference>
<dbReference type="SUPFAM" id="SSF56059">
    <property type="entry name" value="Glutathione synthetase ATP-binding domain-like"/>
    <property type="match status" value="1"/>
</dbReference>
<evidence type="ECO:0000313" key="11">
    <source>
        <dbReference type="Proteomes" id="UP000681075"/>
    </source>
</evidence>
<dbReference type="FunFam" id="3.30.470.20:FF:000002">
    <property type="entry name" value="Succinate--CoA ligase [ADP-forming] subunit beta"/>
    <property type="match status" value="1"/>
</dbReference>
<keyword evidence="11" id="KW-1185">Reference proteome</keyword>
<keyword evidence="4 10" id="KW-0436">Ligase</keyword>
<dbReference type="InterPro" id="IPR011761">
    <property type="entry name" value="ATP-grasp"/>
</dbReference>
<dbReference type="Proteomes" id="UP000681075">
    <property type="component" value="Unassembled WGS sequence"/>
</dbReference>
<dbReference type="PROSITE" id="PS01217">
    <property type="entry name" value="SUCCINYL_COA_LIG_3"/>
    <property type="match status" value="1"/>
</dbReference>
<feature type="domain" description="ATP-grasp" evidence="9">
    <location>
        <begin position="10"/>
        <end position="220"/>
    </location>
</feature>
<dbReference type="GO" id="GO:0006099">
    <property type="term" value="P:tricarboxylic acid cycle"/>
    <property type="evidence" value="ECO:0007669"/>
    <property type="project" value="UniProtKB-KW"/>
</dbReference>
<dbReference type="GO" id="GO:0042709">
    <property type="term" value="C:succinate-CoA ligase complex"/>
    <property type="evidence" value="ECO:0007669"/>
    <property type="project" value="TreeGrafter"/>
</dbReference>
<dbReference type="AlphaFoldDB" id="A0A8S8XAT8"/>
<name>A0A8S8XAT8_9PROT</name>
<dbReference type="PANTHER" id="PTHR11815">
    <property type="entry name" value="SUCCINYL-COA SYNTHETASE BETA CHAIN"/>
    <property type="match status" value="1"/>
</dbReference>
<dbReference type="InterPro" id="IPR013815">
    <property type="entry name" value="ATP_grasp_subdomain_1"/>
</dbReference>
<keyword evidence="7" id="KW-0460">Magnesium</keyword>
<evidence type="ECO:0000256" key="3">
    <source>
        <dbReference type="ARBA" id="ARBA00022532"/>
    </source>
</evidence>
<dbReference type="PROSITE" id="PS50975">
    <property type="entry name" value="ATP_GRASP"/>
    <property type="match status" value="1"/>
</dbReference>
<evidence type="ECO:0000256" key="8">
    <source>
        <dbReference type="PROSITE-ProRule" id="PRU00409"/>
    </source>
</evidence>
<dbReference type="Gene3D" id="3.30.1490.20">
    <property type="entry name" value="ATP-grasp fold, A domain"/>
    <property type="match status" value="1"/>
</dbReference>
<dbReference type="PIRSF" id="PIRSF001554">
    <property type="entry name" value="SucCS_beta"/>
    <property type="match status" value="1"/>
</dbReference>
<dbReference type="GO" id="GO:0006104">
    <property type="term" value="P:succinyl-CoA metabolic process"/>
    <property type="evidence" value="ECO:0007669"/>
    <property type="project" value="TreeGrafter"/>
</dbReference>
<dbReference type="RefSeq" id="WP_420241443.1">
    <property type="nucleotide sequence ID" value="NZ_BOPV01000001.1"/>
</dbReference>
<evidence type="ECO:0000256" key="4">
    <source>
        <dbReference type="ARBA" id="ARBA00022598"/>
    </source>
</evidence>
<organism evidence="10 11">
    <name type="scientific">Roseiterribacter gracilis</name>
    <dbReference type="NCBI Taxonomy" id="2812848"/>
    <lineage>
        <taxon>Bacteria</taxon>
        <taxon>Pseudomonadati</taxon>
        <taxon>Pseudomonadota</taxon>
        <taxon>Alphaproteobacteria</taxon>
        <taxon>Rhodospirillales</taxon>
        <taxon>Roseiterribacteraceae</taxon>
        <taxon>Roseiterribacter</taxon>
    </lineage>
</organism>
<evidence type="ECO:0000256" key="6">
    <source>
        <dbReference type="ARBA" id="ARBA00022741"/>
    </source>
</evidence>
<protein>
    <submittedName>
        <fullName evidence="10">Succinate--CoA ligase [ADP-forming] subunit beta</fullName>
    </submittedName>
</protein>
<dbReference type="Pfam" id="PF08442">
    <property type="entry name" value="ATP-grasp_2"/>
    <property type="match status" value="1"/>
</dbReference>
<dbReference type="InterPro" id="IPR013650">
    <property type="entry name" value="ATP-grasp_succ-CoA_synth-type"/>
</dbReference>
<dbReference type="SUPFAM" id="SSF52210">
    <property type="entry name" value="Succinyl-CoA synthetase domains"/>
    <property type="match status" value="1"/>
</dbReference>
<evidence type="ECO:0000256" key="2">
    <source>
        <dbReference type="ARBA" id="ARBA00009182"/>
    </source>
</evidence>
<dbReference type="EMBL" id="BOPV01000001">
    <property type="protein sequence ID" value="GIL38425.1"/>
    <property type="molecule type" value="Genomic_DNA"/>
</dbReference>
<gene>
    <name evidence="10" type="primary">sucC_1</name>
    <name evidence="10" type="ORF">TMPK1_06620</name>
</gene>